<organism evidence="1 2">
    <name type="scientific">Gossypium arboreum</name>
    <name type="common">Tree cotton</name>
    <name type="synonym">Gossypium nanking</name>
    <dbReference type="NCBI Taxonomy" id="29729"/>
    <lineage>
        <taxon>Eukaryota</taxon>
        <taxon>Viridiplantae</taxon>
        <taxon>Streptophyta</taxon>
        <taxon>Embryophyta</taxon>
        <taxon>Tracheophyta</taxon>
        <taxon>Spermatophyta</taxon>
        <taxon>Magnoliopsida</taxon>
        <taxon>eudicotyledons</taxon>
        <taxon>Gunneridae</taxon>
        <taxon>Pentapetalae</taxon>
        <taxon>rosids</taxon>
        <taxon>malvids</taxon>
        <taxon>Malvales</taxon>
        <taxon>Malvaceae</taxon>
        <taxon>Malvoideae</taxon>
        <taxon>Gossypium</taxon>
    </lineage>
</organism>
<gene>
    <name evidence="1" type="ORF">PVK06_030286</name>
</gene>
<sequence length="105" mass="12304">MDDFCEIIDELPLVDLKTNNEWFTWVNNKDGDAMVKERLDRFMILANDITKFPFIVTKVIRQSNSDNDAIVLDTEGRKLREEQIDSRLMFKKDRYGGPGPWHVAI</sequence>
<dbReference type="PANTHER" id="PTHR33710">
    <property type="entry name" value="BNAC02G09200D PROTEIN"/>
    <property type="match status" value="1"/>
</dbReference>
<name>A0ABR0NR00_GOSAR</name>
<dbReference type="PANTHER" id="PTHR33710:SF64">
    <property type="entry name" value="ENDONUCLEASE_EXONUCLEASE_PHOSPHATASE DOMAIN-CONTAINING PROTEIN"/>
    <property type="match status" value="1"/>
</dbReference>
<dbReference type="Proteomes" id="UP001358586">
    <property type="component" value="Chromosome 9"/>
</dbReference>
<proteinExistence type="predicted"/>
<evidence type="ECO:0000313" key="1">
    <source>
        <dbReference type="EMBL" id="KAK5802673.1"/>
    </source>
</evidence>
<dbReference type="EMBL" id="JARKNE010000009">
    <property type="protein sequence ID" value="KAK5802673.1"/>
    <property type="molecule type" value="Genomic_DNA"/>
</dbReference>
<comment type="caution">
    <text evidence="1">The sequence shown here is derived from an EMBL/GenBank/DDBJ whole genome shotgun (WGS) entry which is preliminary data.</text>
</comment>
<keyword evidence="2" id="KW-1185">Reference proteome</keyword>
<protein>
    <submittedName>
        <fullName evidence="1">Uncharacterized protein</fullName>
    </submittedName>
</protein>
<reference evidence="1 2" key="1">
    <citation type="submission" date="2023-03" db="EMBL/GenBank/DDBJ databases">
        <title>WGS of Gossypium arboreum.</title>
        <authorList>
            <person name="Yu D."/>
        </authorList>
    </citation>
    <scope>NUCLEOTIDE SEQUENCE [LARGE SCALE GENOMIC DNA]</scope>
    <source>
        <tissue evidence="1">Leaf</tissue>
    </source>
</reference>
<accession>A0ABR0NR00</accession>
<evidence type="ECO:0000313" key="2">
    <source>
        <dbReference type="Proteomes" id="UP001358586"/>
    </source>
</evidence>